<dbReference type="AlphaFoldDB" id="A0A1I7GR04"/>
<organism evidence="2 3">
    <name type="scientific">Pseudoduganella namucuonensis</name>
    <dbReference type="NCBI Taxonomy" id="1035707"/>
    <lineage>
        <taxon>Bacteria</taxon>
        <taxon>Pseudomonadati</taxon>
        <taxon>Pseudomonadota</taxon>
        <taxon>Betaproteobacteria</taxon>
        <taxon>Burkholderiales</taxon>
        <taxon>Oxalobacteraceae</taxon>
        <taxon>Telluria group</taxon>
        <taxon>Pseudoduganella</taxon>
    </lineage>
</organism>
<name>A0A1I7GR04_9BURK</name>
<feature type="signal peptide" evidence="1">
    <location>
        <begin position="1"/>
        <end position="21"/>
    </location>
</feature>
<sequence>MKTFTVSAVAFYFFYVLNGLMAPGQAARPAQGACQDAVSVETGAKAASAGSCKTHMLAVR</sequence>
<protein>
    <submittedName>
        <fullName evidence="2">Uncharacterized protein</fullName>
    </submittedName>
</protein>
<dbReference type="Proteomes" id="UP000199391">
    <property type="component" value="Unassembled WGS sequence"/>
</dbReference>
<keyword evidence="3" id="KW-1185">Reference proteome</keyword>
<evidence type="ECO:0000256" key="1">
    <source>
        <dbReference type="SAM" id="SignalP"/>
    </source>
</evidence>
<dbReference type="EMBL" id="FPBO01000004">
    <property type="protein sequence ID" value="SFU50781.1"/>
    <property type="molecule type" value="Genomic_DNA"/>
</dbReference>
<feature type="chain" id="PRO_5011505371" evidence="1">
    <location>
        <begin position="22"/>
        <end position="60"/>
    </location>
</feature>
<evidence type="ECO:0000313" key="2">
    <source>
        <dbReference type="EMBL" id="SFU50781.1"/>
    </source>
</evidence>
<proteinExistence type="predicted"/>
<reference evidence="3" key="1">
    <citation type="submission" date="2016-10" db="EMBL/GenBank/DDBJ databases">
        <authorList>
            <person name="Varghese N."/>
            <person name="Submissions S."/>
        </authorList>
    </citation>
    <scope>NUCLEOTIDE SEQUENCE [LARGE SCALE GENOMIC DNA]</scope>
    <source>
        <strain evidence="3">CGMCC 1.11014</strain>
    </source>
</reference>
<evidence type="ECO:0000313" key="3">
    <source>
        <dbReference type="Proteomes" id="UP000199391"/>
    </source>
</evidence>
<accession>A0A1I7GR04</accession>
<keyword evidence="1" id="KW-0732">Signal</keyword>
<gene>
    <name evidence="2" type="ORF">SAMN05216552_100436</name>
</gene>